<dbReference type="AlphaFoldDB" id="A0A7J7L129"/>
<dbReference type="Pfam" id="PF05705">
    <property type="entry name" value="DUF829"/>
    <property type="match status" value="1"/>
</dbReference>
<keyword evidence="2" id="KW-1185">Reference proteome</keyword>
<dbReference type="PANTHER" id="PTHR12265:SF11">
    <property type="entry name" value="ALPHA_BETA-HYDROLASES SUPERFAMILY PROTEIN"/>
    <property type="match status" value="1"/>
</dbReference>
<evidence type="ECO:0000313" key="2">
    <source>
        <dbReference type="Proteomes" id="UP000541444"/>
    </source>
</evidence>
<dbReference type="PANTHER" id="PTHR12265">
    <property type="entry name" value="TRANSMEMBRANE PROTEIN 53"/>
    <property type="match status" value="1"/>
</dbReference>
<dbReference type="Proteomes" id="UP000541444">
    <property type="component" value="Unassembled WGS sequence"/>
</dbReference>
<reference evidence="1 2" key="1">
    <citation type="journal article" date="2020" name="IScience">
        <title>Genome Sequencing of the Endangered Kingdonia uniflora (Circaeasteraceae, Ranunculales) Reveals Potential Mechanisms of Evolutionary Specialization.</title>
        <authorList>
            <person name="Sun Y."/>
            <person name="Deng T."/>
            <person name="Zhang A."/>
            <person name="Moore M.J."/>
            <person name="Landis J.B."/>
            <person name="Lin N."/>
            <person name="Zhang H."/>
            <person name="Zhang X."/>
            <person name="Huang J."/>
            <person name="Zhang X."/>
            <person name="Sun H."/>
            <person name="Wang H."/>
        </authorList>
    </citation>
    <scope>NUCLEOTIDE SEQUENCE [LARGE SCALE GENOMIC DNA]</scope>
    <source>
        <strain evidence="1">TB1705</strain>
        <tissue evidence="1">Leaf</tissue>
    </source>
</reference>
<dbReference type="SUPFAM" id="SSF53474">
    <property type="entry name" value="alpha/beta-Hydrolases"/>
    <property type="match status" value="1"/>
</dbReference>
<dbReference type="EMBL" id="JACGCM010002752">
    <property type="protein sequence ID" value="KAF6136326.1"/>
    <property type="molecule type" value="Genomic_DNA"/>
</dbReference>
<name>A0A7J7L129_9MAGN</name>
<accession>A0A7J7L129</accession>
<dbReference type="InterPro" id="IPR008547">
    <property type="entry name" value="DUF829_TMEM53"/>
</dbReference>
<proteinExistence type="predicted"/>
<evidence type="ECO:0000313" key="1">
    <source>
        <dbReference type="EMBL" id="KAF6136326.1"/>
    </source>
</evidence>
<dbReference type="OrthoDB" id="77878at2759"/>
<comment type="caution">
    <text evidence="1">The sequence shown here is derived from an EMBL/GenBank/DDBJ whole genome shotgun (WGS) entry which is preliminary data.</text>
</comment>
<gene>
    <name evidence="1" type="ORF">GIB67_042811</name>
</gene>
<dbReference type="InterPro" id="IPR029058">
    <property type="entry name" value="AB_hydrolase_fold"/>
</dbReference>
<organism evidence="1 2">
    <name type="scientific">Kingdonia uniflora</name>
    <dbReference type="NCBI Taxonomy" id="39325"/>
    <lineage>
        <taxon>Eukaryota</taxon>
        <taxon>Viridiplantae</taxon>
        <taxon>Streptophyta</taxon>
        <taxon>Embryophyta</taxon>
        <taxon>Tracheophyta</taxon>
        <taxon>Spermatophyta</taxon>
        <taxon>Magnoliopsida</taxon>
        <taxon>Ranunculales</taxon>
        <taxon>Circaeasteraceae</taxon>
        <taxon>Kingdonia</taxon>
    </lineage>
</organism>
<sequence length="234" mass="26842">MSEMEGQPPIRWNYNLWSRLYDVTFKPRVSLIYRLHIVTVIYSYGAILDILQCRGNFMDKIKGCVVDSGGDPNIDPQVWAAGFSAALLKKRSSSTLPSSEATEGPELQTNNSVPKVQENDPLLVETVLLSILEKFFYFILKFPDINRRLSKIISILSKNQPPCPQLYLYSTADRVIPFGSVELFIEDQKMIRKNVRTYNFGSSPHVDHYRSFPQLYSTKLNEFLEECFTVIGQK</sequence>
<protein>
    <submittedName>
        <fullName evidence="1">Uncharacterized protein</fullName>
    </submittedName>
</protein>